<dbReference type="Proteomes" id="UP001632038">
    <property type="component" value="Unassembled WGS sequence"/>
</dbReference>
<evidence type="ECO:0000256" key="2">
    <source>
        <dbReference type="ARBA" id="ARBA00022840"/>
    </source>
</evidence>
<name>A0ABD3CLM6_9LAMI</name>
<dbReference type="InterPro" id="IPR001245">
    <property type="entry name" value="Ser-Thr/Tyr_kinase_cat_dom"/>
</dbReference>
<dbReference type="InterPro" id="IPR011009">
    <property type="entry name" value="Kinase-like_dom_sf"/>
</dbReference>
<sequence length="183" mass="20636">MDEIRAKEMRANEDAADLEAAYNFILEAIKSRSSLFITEIIRDDKKSEVFKVTLDGKIFAVKRLKGNFAKKLVDFDNEISCVGGVLGHTNIMKLIGCFCDDKEECIIVYDFPWSSSVTVNTLQDGIKTGLRGELRMKFASDIAYALLFIHEAVPPIIHGNLQPRSILYNNIHGDLQPSIFYNN</sequence>
<dbReference type="AlphaFoldDB" id="A0ABD3CLM6"/>
<dbReference type="InterPro" id="IPR000719">
    <property type="entry name" value="Prot_kinase_dom"/>
</dbReference>
<accession>A0ABD3CLM6</accession>
<feature type="domain" description="Protein kinase" evidence="3">
    <location>
        <begin position="35"/>
        <end position="183"/>
    </location>
</feature>
<protein>
    <recommendedName>
        <fullName evidence="3">Protein kinase domain-containing protein</fullName>
    </recommendedName>
</protein>
<dbReference type="SUPFAM" id="SSF56112">
    <property type="entry name" value="Protein kinase-like (PK-like)"/>
    <property type="match status" value="1"/>
</dbReference>
<reference evidence="5" key="1">
    <citation type="journal article" date="2024" name="IScience">
        <title>Strigolactones Initiate the Formation of Haustorium-like Structures in Castilleja.</title>
        <authorList>
            <person name="Buerger M."/>
            <person name="Peterson D."/>
            <person name="Chory J."/>
        </authorList>
    </citation>
    <scope>NUCLEOTIDE SEQUENCE [LARGE SCALE GENOMIC DNA]</scope>
</reference>
<dbReference type="Gene3D" id="3.30.200.20">
    <property type="entry name" value="Phosphorylase Kinase, domain 1"/>
    <property type="match status" value="1"/>
</dbReference>
<dbReference type="GO" id="GO:0005524">
    <property type="term" value="F:ATP binding"/>
    <property type="evidence" value="ECO:0007669"/>
    <property type="project" value="UniProtKB-KW"/>
</dbReference>
<keyword evidence="1" id="KW-0547">Nucleotide-binding</keyword>
<dbReference type="PROSITE" id="PS50011">
    <property type="entry name" value="PROTEIN_KINASE_DOM"/>
    <property type="match status" value="1"/>
</dbReference>
<organism evidence="4 5">
    <name type="scientific">Castilleja foliolosa</name>
    <dbReference type="NCBI Taxonomy" id="1961234"/>
    <lineage>
        <taxon>Eukaryota</taxon>
        <taxon>Viridiplantae</taxon>
        <taxon>Streptophyta</taxon>
        <taxon>Embryophyta</taxon>
        <taxon>Tracheophyta</taxon>
        <taxon>Spermatophyta</taxon>
        <taxon>Magnoliopsida</taxon>
        <taxon>eudicotyledons</taxon>
        <taxon>Gunneridae</taxon>
        <taxon>Pentapetalae</taxon>
        <taxon>asterids</taxon>
        <taxon>lamiids</taxon>
        <taxon>Lamiales</taxon>
        <taxon>Orobanchaceae</taxon>
        <taxon>Pedicularideae</taxon>
        <taxon>Castillejinae</taxon>
        <taxon>Castilleja</taxon>
    </lineage>
</organism>
<dbReference type="Gene3D" id="1.10.510.10">
    <property type="entry name" value="Transferase(Phosphotransferase) domain 1"/>
    <property type="match status" value="1"/>
</dbReference>
<dbReference type="PANTHER" id="PTHR27001">
    <property type="entry name" value="OS01G0253100 PROTEIN"/>
    <property type="match status" value="1"/>
</dbReference>
<dbReference type="Pfam" id="PF07714">
    <property type="entry name" value="PK_Tyr_Ser-Thr"/>
    <property type="match status" value="1"/>
</dbReference>
<evidence type="ECO:0000313" key="5">
    <source>
        <dbReference type="Proteomes" id="UP001632038"/>
    </source>
</evidence>
<proteinExistence type="predicted"/>
<keyword evidence="2" id="KW-0067">ATP-binding</keyword>
<evidence type="ECO:0000313" key="4">
    <source>
        <dbReference type="EMBL" id="KAL3630853.1"/>
    </source>
</evidence>
<evidence type="ECO:0000259" key="3">
    <source>
        <dbReference type="PROSITE" id="PS50011"/>
    </source>
</evidence>
<dbReference type="PANTHER" id="PTHR27001:SF931">
    <property type="entry name" value="OS11G0664100 PROTEIN"/>
    <property type="match status" value="1"/>
</dbReference>
<evidence type="ECO:0000256" key="1">
    <source>
        <dbReference type="ARBA" id="ARBA00022741"/>
    </source>
</evidence>
<keyword evidence="5" id="KW-1185">Reference proteome</keyword>
<dbReference type="EMBL" id="JAVIJP010000032">
    <property type="protein sequence ID" value="KAL3630853.1"/>
    <property type="molecule type" value="Genomic_DNA"/>
</dbReference>
<gene>
    <name evidence="4" type="ORF">CASFOL_023837</name>
</gene>
<comment type="caution">
    <text evidence="4">The sequence shown here is derived from an EMBL/GenBank/DDBJ whole genome shotgun (WGS) entry which is preliminary data.</text>
</comment>